<keyword evidence="3" id="KW-1185">Reference proteome</keyword>
<sequence length="144" mass="17358">MFLRSVIKNKASENFGGSFFFFICVFDLDFFSSFVFIESKQYQIHSYNIIFFLYVDTKITTAKKKTITNNVDIFRMARRYLSTKLLLIVFYQFYKLHEVFNFKFVKNSFLNRTYRILLNVQFPCYFQISQAFSIHFGNLQLSFC</sequence>
<proteinExistence type="predicted"/>
<name>A0A2M9BY75_9FLAO</name>
<protein>
    <recommendedName>
        <fullName evidence="4">Transmembrane protein</fullName>
    </recommendedName>
</protein>
<evidence type="ECO:0000313" key="2">
    <source>
        <dbReference type="EMBL" id="PJJ63020.1"/>
    </source>
</evidence>
<reference evidence="2 3" key="1">
    <citation type="submission" date="2017-11" db="EMBL/GenBank/DDBJ databases">
        <title>Genomic Encyclopedia of Archaeal and Bacterial Type Strains, Phase II (KMG-II): From Individual Species to Whole Genera.</title>
        <authorList>
            <person name="Goeker M."/>
        </authorList>
    </citation>
    <scope>NUCLEOTIDE SEQUENCE [LARGE SCALE GENOMIC DNA]</scope>
    <source>
        <strain evidence="2 3">DSM 27617</strain>
    </source>
</reference>
<organism evidence="2 3">
    <name type="scientific">Chryseobacterium geocarposphaerae</name>
    <dbReference type="NCBI Taxonomy" id="1416776"/>
    <lineage>
        <taxon>Bacteria</taxon>
        <taxon>Pseudomonadati</taxon>
        <taxon>Bacteroidota</taxon>
        <taxon>Flavobacteriia</taxon>
        <taxon>Flavobacteriales</taxon>
        <taxon>Weeksellaceae</taxon>
        <taxon>Chryseobacterium group</taxon>
        <taxon>Chryseobacterium</taxon>
    </lineage>
</organism>
<dbReference type="AlphaFoldDB" id="A0A2M9BY75"/>
<evidence type="ECO:0000313" key="3">
    <source>
        <dbReference type="Proteomes" id="UP000228740"/>
    </source>
</evidence>
<comment type="caution">
    <text evidence="2">The sequence shown here is derived from an EMBL/GenBank/DDBJ whole genome shotgun (WGS) entry which is preliminary data.</text>
</comment>
<keyword evidence="1" id="KW-0472">Membrane</keyword>
<evidence type="ECO:0008006" key="4">
    <source>
        <dbReference type="Google" id="ProtNLM"/>
    </source>
</evidence>
<dbReference type="Proteomes" id="UP000228740">
    <property type="component" value="Unassembled WGS sequence"/>
</dbReference>
<feature type="transmembrane region" description="Helical" evidence="1">
    <location>
        <begin position="15"/>
        <end position="37"/>
    </location>
</feature>
<evidence type="ECO:0000256" key="1">
    <source>
        <dbReference type="SAM" id="Phobius"/>
    </source>
</evidence>
<dbReference type="EMBL" id="PGFD01000003">
    <property type="protein sequence ID" value="PJJ63020.1"/>
    <property type="molecule type" value="Genomic_DNA"/>
</dbReference>
<keyword evidence="1" id="KW-1133">Transmembrane helix</keyword>
<keyword evidence="1" id="KW-0812">Transmembrane</keyword>
<accession>A0A2M9BY75</accession>
<gene>
    <name evidence="2" type="ORF">CLV73_3537</name>
</gene>